<dbReference type="Pfam" id="PF07238">
    <property type="entry name" value="PilZ"/>
    <property type="match status" value="1"/>
</dbReference>
<sequence length="109" mass="12217">MRSVSTRRMYRRISTGCRASLVVRGSIQHVVVRDLSLNGLRIEGDSLPPRDSVVAVRIWLPDGTVLGIDLAVVRWSNGTQCGVQIISLSNEADFLLARHIEHQLTRLRE</sequence>
<dbReference type="KEGG" id="nio:NITINOP_0253"/>
<dbReference type="Gene3D" id="2.40.10.220">
    <property type="entry name" value="predicted glycosyltransferase like domains"/>
    <property type="match status" value="1"/>
</dbReference>
<proteinExistence type="predicted"/>
<dbReference type="Proteomes" id="UP000066284">
    <property type="component" value="Chromosome 1"/>
</dbReference>
<dbReference type="InterPro" id="IPR009875">
    <property type="entry name" value="PilZ_domain"/>
</dbReference>
<dbReference type="AlphaFoldDB" id="A0A0S4KPF2"/>
<reference evidence="3" key="1">
    <citation type="submission" date="2015-09" db="EMBL/GenBank/DDBJ databases">
        <authorList>
            <person name="Daims H."/>
        </authorList>
    </citation>
    <scope>NUCLEOTIDE SEQUENCE [LARGE SCALE GENOMIC DNA]</scope>
</reference>
<dbReference type="STRING" id="1715989.NITINOP_0253"/>
<accession>A0A0S4KPF2</accession>
<organism evidence="2 3">
    <name type="scientific">Candidatus Nitrospira inopinata</name>
    <dbReference type="NCBI Taxonomy" id="1715989"/>
    <lineage>
        <taxon>Bacteria</taxon>
        <taxon>Pseudomonadati</taxon>
        <taxon>Nitrospirota</taxon>
        <taxon>Nitrospiria</taxon>
        <taxon>Nitrospirales</taxon>
        <taxon>Nitrospiraceae</taxon>
        <taxon>Nitrospira</taxon>
    </lineage>
</organism>
<gene>
    <name evidence="2" type="ORF">NITINOP_0253</name>
</gene>
<dbReference type="OrthoDB" id="9807642at2"/>
<dbReference type="RefSeq" id="WP_082633468.1">
    <property type="nucleotide sequence ID" value="NZ_LN885086.1"/>
</dbReference>
<evidence type="ECO:0000259" key="1">
    <source>
        <dbReference type="Pfam" id="PF07238"/>
    </source>
</evidence>
<dbReference type="GO" id="GO:0035438">
    <property type="term" value="F:cyclic-di-GMP binding"/>
    <property type="evidence" value="ECO:0007669"/>
    <property type="project" value="InterPro"/>
</dbReference>
<dbReference type="SUPFAM" id="SSF141371">
    <property type="entry name" value="PilZ domain-like"/>
    <property type="match status" value="1"/>
</dbReference>
<protein>
    <recommendedName>
        <fullName evidence="1">PilZ domain-containing protein</fullName>
    </recommendedName>
</protein>
<evidence type="ECO:0000313" key="3">
    <source>
        <dbReference type="Proteomes" id="UP000066284"/>
    </source>
</evidence>
<keyword evidence="3" id="KW-1185">Reference proteome</keyword>
<feature type="domain" description="PilZ" evidence="1">
    <location>
        <begin position="7"/>
        <end position="100"/>
    </location>
</feature>
<dbReference type="EMBL" id="LN885086">
    <property type="protein sequence ID" value="CUQ65229.1"/>
    <property type="molecule type" value="Genomic_DNA"/>
</dbReference>
<evidence type="ECO:0000313" key="2">
    <source>
        <dbReference type="EMBL" id="CUQ65229.1"/>
    </source>
</evidence>
<name>A0A0S4KPF2_9BACT</name>